<feature type="domain" description="Fibronectin type-III" evidence="11">
    <location>
        <begin position="574"/>
        <end position="669"/>
    </location>
</feature>
<feature type="domain" description="Ig-like" evidence="10">
    <location>
        <begin position="202"/>
        <end position="277"/>
    </location>
</feature>
<reference evidence="12" key="2">
    <citation type="submission" date="2025-09" db="UniProtKB">
        <authorList>
            <consortium name="Ensembl"/>
        </authorList>
    </citation>
    <scope>IDENTIFICATION</scope>
</reference>
<feature type="domain" description="Ig-like" evidence="10">
    <location>
        <begin position="4"/>
        <end position="88"/>
    </location>
</feature>
<evidence type="ECO:0000259" key="10">
    <source>
        <dbReference type="PROSITE" id="PS50835"/>
    </source>
</evidence>
<comment type="similarity">
    <text evidence="3">Belongs to the protein kinase superfamily. CAMK Ser/Thr protein kinase family.</text>
</comment>
<dbReference type="AlphaFoldDB" id="A0A7M4F4Q4"/>
<dbReference type="FunFam" id="2.60.40.10:FF:000031">
    <property type="entry name" value="Myosin-binding protein C, slow type"/>
    <property type="match status" value="2"/>
</dbReference>
<dbReference type="Ensembl" id="ENSCPRT00005022781.1">
    <property type="protein sequence ID" value="ENSCPRP00005019474.1"/>
    <property type="gene ID" value="ENSCPRG00005013585.1"/>
</dbReference>
<keyword evidence="4" id="KW-0963">Cytoplasm</keyword>
<dbReference type="FunFam" id="2.60.40.10:FF:001350">
    <property type="entry name" value="titin isoform X1"/>
    <property type="match status" value="1"/>
</dbReference>
<sequence length="1045" mass="118185">MCSPSEFITKPQNVEVLEGEKAEFVCSMSKDTVEVQWVWADMILKTDDKYDIISEGKKRTLVIKDSVLADAGNYAVMVGESKATARLKVIGKIDFTQVYMIITPLKDQEVKEGQELVFNCEVNKEGAKAKWHKNDGAIFDSPKYIMVQKDLVYTLRIRDAHLNDQATYTISLSNQRGEHVKSSATLTVLGTYIICNVLILEEDLRIIEPLEDIETVEKKTVTFWCKVNRLNVTLKWTKNGEEVTFDKRILYKVDKYKHSLIIKNCGFIDEGEYTVTAGQDKSVAELIIAEAPADFIEHLQDQTVTEFDDAVFTCQLSKEKASVKWYRNGREIREGKKYQFEKDGNLHRLIIKDCRLDDECEYSCGVDDRKSRARLFVEGMYKFRQYLLPVLTPGTDVIFMAELNKDGVEVKWLRNNMIIVQGDKHQMMILTDFIYLGKAEFVCLGPSCKYRNNLFKIHMQLICALAPALNMQRNYFQSINTYLPYWSSLAAPKIKTGDQHLVVDVGKPLTMVVPYDAYPRAEAEWIKEDESLPTKTVDTTVDTTTFKIYEAKKSDKGRYKVILRNKHGKAEAHINVDVIVTETYDGEVSLGWEEPESDGGSKIIGYVVERRDIKRKTWILATDRAENCEFTVTGLQRGGAEYLFRVSARNRVGTGEPVETDKPVEAKNVPGPPLNVQVTDVNRSGASLSWEPPEYDGGSPITGYIIELRERTSIKWEPTMNTSADELSATLTDVVENNEYFFRVRAQNLVGIGKPSEPVTTTESLQKMQLVYQIQLRQLGHSLQMTVMVSVTWFNLDITGKPEPRVTWTKAEKILRPDNRLTIETKPNHSTVTIAESKRSDSGTYIIEAVNSSGRATAVVEVNVLDKPGPPAAFDISEITNESCVLTWNPPRDDGGSKITNYVLERRAADKKWMRINTRPIKDLKCKVEESIVPDKEYVLRVRAVNAVGASEPSDISENVKLSIPVPYRAVPSPTITWHKDGKEVKIADRTTAKSDYTSALLEVTETVYADAGIYTITLENKLGSTTGRQRIPVPCSCRECCRNQ</sequence>
<evidence type="ECO:0000256" key="7">
    <source>
        <dbReference type="ARBA" id="ARBA00023242"/>
    </source>
</evidence>
<evidence type="ECO:0008006" key="14">
    <source>
        <dbReference type="Google" id="ProtNLM"/>
    </source>
</evidence>
<dbReference type="GO" id="GO:0005737">
    <property type="term" value="C:cytoplasm"/>
    <property type="evidence" value="ECO:0007669"/>
    <property type="project" value="UniProtKB-SubCell"/>
</dbReference>
<evidence type="ECO:0000259" key="11">
    <source>
        <dbReference type="PROSITE" id="PS50853"/>
    </source>
</evidence>
<comment type="subcellular location">
    <subcellularLocation>
        <location evidence="2">Cytoplasm</location>
    </subcellularLocation>
    <subcellularLocation>
        <location evidence="1">Nucleus</location>
    </subcellularLocation>
</comment>
<protein>
    <recommendedName>
        <fullName evidence="14">Titin</fullName>
    </recommendedName>
</protein>
<dbReference type="FunFam" id="2.60.40.10:FF:001284">
    <property type="entry name" value="Myomesin 2"/>
    <property type="match status" value="1"/>
</dbReference>
<dbReference type="Pfam" id="PF07679">
    <property type="entry name" value="I-set"/>
    <property type="match status" value="6"/>
</dbReference>
<evidence type="ECO:0000256" key="8">
    <source>
        <dbReference type="ARBA" id="ARBA00023319"/>
    </source>
</evidence>
<keyword evidence="5" id="KW-0677">Repeat</keyword>
<dbReference type="InterPro" id="IPR036116">
    <property type="entry name" value="FN3_sf"/>
</dbReference>
<evidence type="ECO:0000313" key="13">
    <source>
        <dbReference type="Proteomes" id="UP000594220"/>
    </source>
</evidence>
<dbReference type="PROSITE" id="PS50835">
    <property type="entry name" value="IG_LIKE"/>
    <property type="match status" value="5"/>
</dbReference>
<dbReference type="InterPro" id="IPR003599">
    <property type="entry name" value="Ig_sub"/>
</dbReference>
<dbReference type="GeneTree" id="ENSGT01110000267173"/>
<dbReference type="SMART" id="SM00060">
    <property type="entry name" value="FN3"/>
    <property type="match status" value="3"/>
</dbReference>
<evidence type="ECO:0000256" key="3">
    <source>
        <dbReference type="ARBA" id="ARBA00006692"/>
    </source>
</evidence>
<dbReference type="InterPro" id="IPR013098">
    <property type="entry name" value="Ig_I-set"/>
</dbReference>
<dbReference type="CDD" id="cd00063">
    <property type="entry name" value="FN3"/>
    <property type="match status" value="3"/>
</dbReference>
<dbReference type="PANTHER" id="PTHR14340:SF13">
    <property type="entry name" value="TITIN"/>
    <property type="match status" value="1"/>
</dbReference>
<feature type="domain" description="Ig-like" evidence="10">
    <location>
        <begin position="96"/>
        <end position="187"/>
    </location>
</feature>
<evidence type="ECO:0000256" key="6">
    <source>
        <dbReference type="ARBA" id="ARBA00023157"/>
    </source>
</evidence>
<dbReference type="PANTHER" id="PTHR14340">
    <property type="entry name" value="MICROFIBRIL-ASSOCIATED GLYCOPROTEIN 3"/>
    <property type="match status" value="1"/>
</dbReference>
<dbReference type="FunFam" id="2.60.40.10:FF:000214">
    <property type="entry name" value="titin isoform X1"/>
    <property type="match status" value="1"/>
</dbReference>
<dbReference type="OMA" id="EICIDAY"/>
<evidence type="ECO:0000256" key="9">
    <source>
        <dbReference type="SAM" id="MobiDB-lite"/>
    </source>
</evidence>
<dbReference type="GO" id="GO:0005634">
    <property type="term" value="C:nucleus"/>
    <property type="evidence" value="ECO:0007669"/>
    <property type="project" value="UniProtKB-SubCell"/>
</dbReference>
<organism evidence="12 13">
    <name type="scientific">Crocodylus porosus</name>
    <name type="common">Saltwater crocodile</name>
    <name type="synonym">Estuarine crocodile</name>
    <dbReference type="NCBI Taxonomy" id="8502"/>
    <lineage>
        <taxon>Eukaryota</taxon>
        <taxon>Metazoa</taxon>
        <taxon>Chordata</taxon>
        <taxon>Craniata</taxon>
        <taxon>Vertebrata</taxon>
        <taxon>Euteleostomi</taxon>
        <taxon>Archelosauria</taxon>
        <taxon>Archosauria</taxon>
        <taxon>Crocodylia</taxon>
        <taxon>Longirostres</taxon>
        <taxon>Crocodylidae</taxon>
        <taxon>Crocodylus</taxon>
    </lineage>
</organism>
<keyword evidence="13" id="KW-1185">Reference proteome</keyword>
<dbReference type="InterPro" id="IPR013783">
    <property type="entry name" value="Ig-like_fold"/>
</dbReference>
<dbReference type="InterPro" id="IPR007110">
    <property type="entry name" value="Ig-like_dom"/>
</dbReference>
<dbReference type="SMART" id="SM00409">
    <property type="entry name" value="IG"/>
    <property type="match status" value="7"/>
</dbReference>
<reference evidence="12" key="1">
    <citation type="submission" date="2025-08" db="UniProtKB">
        <authorList>
            <consortium name="Ensembl"/>
        </authorList>
    </citation>
    <scope>IDENTIFICATION</scope>
</reference>
<dbReference type="FunFam" id="2.60.40.10:FF:000811">
    <property type="entry name" value="Titin a"/>
    <property type="match status" value="1"/>
</dbReference>
<evidence type="ECO:0000313" key="12">
    <source>
        <dbReference type="Ensembl" id="ENSCPRP00005019474.1"/>
    </source>
</evidence>
<keyword evidence="7" id="KW-0539">Nucleus</keyword>
<dbReference type="Gene3D" id="2.60.40.10">
    <property type="entry name" value="Immunoglobulins"/>
    <property type="match status" value="10"/>
</dbReference>
<feature type="domain" description="Fibronectin type-III" evidence="11">
    <location>
        <begin position="672"/>
        <end position="767"/>
    </location>
</feature>
<proteinExistence type="inferred from homology"/>
<dbReference type="InterPro" id="IPR036179">
    <property type="entry name" value="Ig-like_dom_sf"/>
</dbReference>
<feature type="domain" description="Ig-like" evidence="10">
    <location>
        <begin position="758"/>
        <end position="863"/>
    </location>
</feature>
<evidence type="ECO:0000256" key="1">
    <source>
        <dbReference type="ARBA" id="ARBA00004123"/>
    </source>
</evidence>
<dbReference type="InterPro" id="IPR003961">
    <property type="entry name" value="FN3_dom"/>
</dbReference>
<evidence type="ECO:0000256" key="2">
    <source>
        <dbReference type="ARBA" id="ARBA00004496"/>
    </source>
</evidence>
<dbReference type="SMART" id="SM00408">
    <property type="entry name" value="IGc2"/>
    <property type="match status" value="7"/>
</dbReference>
<feature type="region of interest" description="Disordered" evidence="9">
    <location>
        <begin position="654"/>
        <end position="676"/>
    </location>
</feature>
<dbReference type="SUPFAM" id="SSF48726">
    <property type="entry name" value="Immunoglobulin"/>
    <property type="match status" value="7"/>
</dbReference>
<dbReference type="PROSITE" id="PS50853">
    <property type="entry name" value="FN3"/>
    <property type="match status" value="3"/>
</dbReference>
<dbReference type="PRINTS" id="PR00014">
    <property type="entry name" value="FNTYPEIII"/>
</dbReference>
<feature type="domain" description="Fibronectin type-III" evidence="11">
    <location>
        <begin position="870"/>
        <end position="965"/>
    </location>
</feature>
<dbReference type="FunFam" id="2.60.40.10:FF:000050">
    <property type="entry name" value="Titin isoform B"/>
    <property type="match status" value="2"/>
</dbReference>
<dbReference type="Proteomes" id="UP000594220">
    <property type="component" value="Unplaced"/>
</dbReference>
<dbReference type="SUPFAM" id="SSF49265">
    <property type="entry name" value="Fibronectin type III"/>
    <property type="match status" value="2"/>
</dbReference>
<accession>A0A7M4F4Q4</accession>
<keyword evidence="6" id="KW-1015">Disulfide bond</keyword>
<name>A0A7M4F4Q4_CROPO</name>
<dbReference type="Pfam" id="PF00041">
    <property type="entry name" value="fn3"/>
    <property type="match status" value="2"/>
</dbReference>
<dbReference type="FunFam" id="2.60.40.10:FF:000127">
    <property type="entry name" value="titin isoform X1"/>
    <property type="match status" value="1"/>
</dbReference>
<feature type="domain" description="Ig-like" evidence="10">
    <location>
        <begin position="292"/>
        <end position="376"/>
    </location>
</feature>
<evidence type="ECO:0000256" key="5">
    <source>
        <dbReference type="ARBA" id="ARBA00022737"/>
    </source>
</evidence>
<evidence type="ECO:0000256" key="4">
    <source>
        <dbReference type="ARBA" id="ARBA00022490"/>
    </source>
</evidence>
<dbReference type="InterPro" id="IPR003598">
    <property type="entry name" value="Ig_sub2"/>
</dbReference>
<keyword evidence="8" id="KW-0393">Immunoglobulin domain</keyword>